<dbReference type="InterPro" id="IPR013087">
    <property type="entry name" value="Znf_C2H2_type"/>
</dbReference>
<dbReference type="Pfam" id="PF12171">
    <property type="entry name" value="zf-C2H2_jaz"/>
    <property type="match status" value="1"/>
</dbReference>
<comment type="subcellular location">
    <subcellularLocation>
        <location evidence="1">Cytoplasm</location>
    </subcellularLocation>
</comment>
<evidence type="ECO:0000256" key="3">
    <source>
        <dbReference type="ARBA" id="ARBA00022517"/>
    </source>
</evidence>
<dbReference type="STRING" id="76193.A0A0N0PE53"/>
<keyword evidence="6" id="KW-0863">Zinc-finger</keyword>
<evidence type="ECO:0000256" key="8">
    <source>
        <dbReference type="ARBA" id="ARBA00034126"/>
    </source>
</evidence>
<dbReference type="InterPro" id="IPR003604">
    <property type="entry name" value="Matrin/U1-like-C_Znf_C2H2"/>
</dbReference>
<dbReference type="GO" id="GO:0005737">
    <property type="term" value="C:cytoplasm"/>
    <property type="evidence" value="ECO:0007669"/>
    <property type="project" value="UniProtKB-SubCell"/>
</dbReference>
<comment type="similarity">
    <text evidence="8">Belongs to the REI1 family.</text>
</comment>
<dbReference type="PANTHER" id="PTHR13182">
    <property type="entry name" value="ZINC FINGER PROTEIN 622"/>
    <property type="match status" value="1"/>
</dbReference>
<dbReference type="EMBL" id="KQ459937">
    <property type="protein sequence ID" value="KPJ19225.1"/>
    <property type="molecule type" value="Genomic_DNA"/>
</dbReference>
<keyword evidence="2" id="KW-0963">Cytoplasm</keyword>
<dbReference type="InterPro" id="IPR040025">
    <property type="entry name" value="Znf622/Rei1/Reh1"/>
</dbReference>
<sequence>MKCKYFETKKTVVIKTPDFYTCITCQVLFKTADLQKEHYKLDWHRYNLNRKVASILPVTLEEFEQRAKDLNQAEDGIRDESAYCTYCSKLFNTKNAYNNHLNSKKHKQAEEKSIKEGNDDHSNLSDTDSFVKIDNVIKNEPEKFVVVKPVGSGDEDIETDSEIEELDSDEWDECHIKESDSLIKPRDCLFCSHHSKNMVKNLKHMSEVHSFFIPDVEYCVDVKGLLLYLGEKISQGYMCLWCNETGRTFYSLEAARGHMIDKGHCKMLHEGLALAEYADFYDYSSSYPDHKEGEENMDVDNEVEEPANLEESDYQLVLPSGVVVGHRSLMRYYKQNLTHNSQALVKKSDRKLHRLLGVYKALGWAPKEQALAAKKARDIHFMKRVQAKWQMKLSLKSNKIQKHYRPQVNF</sequence>
<dbReference type="Gene3D" id="3.30.160.60">
    <property type="entry name" value="Classic Zinc Finger"/>
    <property type="match status" value="1"/>
</dbReference>
<evidence type="ECO:0000256" key="5">
    <source>
        <dbReference type="ARBA" id="ARBA00022737"/>
    </source>
</evidence>
<protein>
    <submittedName>
        <fullName evidence="11">Zinc finger protein 622</fullName>
    </submittedName>
</protein>
<proteinExistence type="inferred from homology"/>
<dbReference type="InterPro" id="IPR022755">
    <property type="entry name" value="Znf_C2H2_jaz"/>
</dbReference>
<dbReference type="GO" id="GO:0008270">
    <property type="term" value="F:zinc ion binding"/>
    <property type="evidence" value="ECO:0007669"/>
    <property type="project" value="UniProtKB-KW"/>
</dbReference>
<dbReference type="InParanoid" id="A0A0N0PE53"/>
<keyword evidence="5" id="KW-0677">Repeat</keyword>
<dbReference type="AlphaFoldDB" id="A0A0N0PE53"/>
<dbReference type="SMART" id="SM00355">
    <property type="entry name" value="ZnF_C2H2"/>
    <property type="match status" value="4"/>
</dbReference>
<feature type="region of interest" description="Disordered" evidence="9">
    <location>
        <begin position="103"/>
        <end position="123"/>
    </location>
</feature>
<evidence type="ECO:0000259" key="10">
    <source>
        <dbReference type="PROSITE" id="PS00028"/>
    </source>
</evidence>
<evidence type="ECO:0000256" key="4">
    <source>
        <dbReference type="ARBA" id="ARBA00022723"/>
    </source>
</evidence>
<feature type="domain" description="C2H2-type" evidence="10">
    <location>
        <begin position="84"/>
        <end position="106"/>
    </location>
</feature>
<dbReference type="InterPro" id="IPR041661">
    <property type="entry name" value="ZN622/Rei1/Reh1_Znf-C2H2"/>
</dbReference>
<accession>A0A0N0PE53</accession>
<keyword evidence="4" id="KW-0479">Metal-binding</keyword>
<name>A0A0N0PE53_PAPMA</name>
<dbReference type="InterPro" id="IPR036236">
    <property type="entry name" value="Znf_C2H2_sf"/>
</dbReference>
<evidence type="ECO:0000313" key="12">
    <source>
        <dbReference type="Proteomes" id="UP000053240"/>
    </source>
</evidence>
<evidence type="ECO:0000256" key="2">
    <source>
        <dbReference type="ARBA" id="ARBA00022490"/>
    </source>
</evidence>
<keyword evidence="3" id="KW-0690">Ribosome biogenesis</keyword>
<dbReference type="PANTHER" id="PTHR13182:SF8">
    <property type="entry name" value="CYTOPLASMIC 60S SUBUNIT BIOGENESIS FACTOR ZNF622"/>
    <property type="match status" value="1"/>
</dbReference>
<dbReference type="Proteomes" id="UP000053240">
    <property type="component" value="Unassembled WGS sequence"/>
</dbReference>
<evidence type="ECO:0000313" key="11">
    <source>
        <dbReference type="EMBL" id="KPJ19225.1"/>
    </source>
</evidence>
<gene>
    <name evidence="11" type="ORF">RR48_04656</name>
</gene>
<feature type="domain" description="C2H2-type" evidence="10">
    <location>
        <begin position="22"/>
        <end position="44"/>
    </location>
</feature>
<dbReference type="GO" id="GO:0003676">
    <property type="term" value="F:nucleic acid binding"/>
    <property type="evidence" value="ECO:0007669"/>
    <property type="project" value="InterPro"/>
</dbReference>
<dbReference type="Pfam" id="PF12756">
    <property type="entry name" value="zf-C2H2_2"/>
    <property type="match status" value="1"/>
</dbReference>
<keyword evidence="7" id="KW-0862">Zinc</keyword>
<dbReference type="SUPFAM" id="SSF57667">
    <property type="entry name" value="beta-beta-alpha zinc fingers"/>
    <property type="match status" value="2"/>
</dbReference>
<evidence type="ECO:0000256" key="9">
    <source>
        <dbReference type="SAM" id="MobiDB-lite"/>
    </source>
</evidence>
<dbReference type="GO" id="GO:0042273">
    <property type="term" value="P:ribosomal large subunit biogenesis"/>
    <property type="evidence" value="ECO:0007669"/>
    <property type="project" value="TreeGrafter"/>
</dbReference>
<evidence type="ECO:0000256" key="6">
    <source>
        <dbReference type="ARBA" id="ARBA00022771"/>
    </source>
</evidence>
<dbReference type="FunCoup" id="A0A0N0PE53">
    <property type="interactions" value="481"/>
</dbReference>
<reference evidence="11 12" key="1">
    <citation type="journal article" date="2015" name="Nat. Commun.">
        <title>Outbred genome sequencing and CRISPR/Cas9 gene editing in butterflies.</title>
        <authorList>
            <person name="Li X."/>
            <person name="Fan D."/>
            <person name="Zhang W."/>
            <person name="Liu G."/>
            <person name="Zhang L."/>
            <person name="Zhao L."/>
            <person name="Fang X."/>
            <person name="Chen L."/>
            <person name="Dong Y."/>
            <person name="Chen Y."/>
            <person name="Ding Y."/>
            <person name="Zhao R."/>
            <person name="Feng M."/>
            <person name="Zhu Y."/>
            <person name="Feng Y."/>
            <person name="Jiang X."/>
            <person name="Zhu D."/>
            <person name="Xiang H."/>
            <person name="Feng X."/>
            <person name="Li S."/>
            <person name="Wang J."/>
            <person name="Zhang G."/>
            <person name="Kronforst M.R."/>
            <person name="Wang W."/>
        </authorList>
    </citation>
    <scope>NUCLEOTIDE SEQUENCE [LARGE SCALE GENOMIC DNA]</scope>
    <source>
        <strain evidence="11">Ya'a_city_454_Pm</strain>
        <tissue evidence="11">Whole body</tissue>
    </source>
</reference>
<dbReference type="GO" id="GO:0030687">
    <property type="term" value="C:preribosome, large subunit precursor"/>
    <property type="evidence" value="ECO:0007669"/>
    <property type="project" value="TreeGrafter"/>
</dbReference>
<feature type="compositionally biased region" description="Basic and acidic residues" evidence="9">
    <location>
        <begin position="108"/>
        <end position="123"/>
    </location>
</feature>
<dbReference type="PROSITE" id="PS00028">
    <property type="entry name" value="ZINC_FINGER_C2H2_1"/>
    <property type="match status" value="2"/>
</dbReference>
<dbReference type="KEGG" id="pmac:106720458"/>
<evidence type="ECO:0000256" key="1">
    <source>
        <dbReference type="ARBA" id="ARBA00004496"/>
    </source>
</evidence>
<dbReference type="SMART" id="SM00451">
    <property type="entry name" value="ZnF_U1"/>
    <property type="match status" value="2"/>
</dbReference>
<evidence type="ECO:0000256" key="7">
    <source>
        <dbReference type="ARBA" id="ARBA00022833"/>
    </source>
</evidence>
<keyword evidence="12" id="KW-1185">Reference proteome</keyword>
<organism evidence="11 12">
    <name type="scientific">Papilio machaon</name>
    <name type="common">Old World swallowtail butterfly</name>
    <dbReference type="NCBI Taxonomy" id="76193"/>
    <lineage>
        <taxon>Eukaryota</taxon>
        <taxon>Metazoa</taxon>
        <taxon>Ecdysozoa</taxon>
        <taxon>Arthropoda</taxon>
        <taxon>Hexapoda</taxon>
        <taxon>Insecta</taxon>
        <taxon>Pterygota</taxon>
        <taxon>Neoptera</taxon>
        <taxon>Endopterygota</taxon>
        <taxon>Lepidoptera</taxon>
        <taxon>Glossata</taxon>
        <taxon>Ditrysia</taxon>
        <taxon>Papilionoidea</taxon>
        <taxon>Papilionidae</taxon>
        <taxon>Papilioninae</taxon>
        <taxon>Papilio</taxon>
    </lineage>
</organism>